<organism evidence="8 9">
    <name type="scientific">Anoxybacillus pushchinoensis</name>
    <dbReference type="NCBI Taxonomy" id="150248"/>
    <lineage>
        <taxon>Bacteria</taxon>
        <taxon>Bacillati</taxon>
        <taxon>Bacillota</taxon>
        <taxon>Bacilli</taxon>
        <taxon>Bacillales</taxon>
        <taxon>Anoxybacillaceae</taxon>
        <taxon>Anoxybacillus</taxon>
    </lineage>
</organism>
<dbReference type="Pfam" id="PF07195">
    <property type="entry name" value="FliD_C"/>
    <property type="match status" value="1"/>
</dbReference>
<accession>A0A1I0T9J5</accession>
<feature type="domain" description="Flagellar hook-associated protein 2 C-terminal" evidence="7">
    <location>
        <begin position="249"/>
        <end position="506"/>
    </location>
</feature>
<dbReference type="GO" id="GO:0005576">
    <property type="term" value="C:extracellular region"/>
    <property type="evidence" value="ECO:0007669"/>
    <property type="project" value="UniProtKB-SubCell"/>
</dbReference>
<comment type="subcellular location">
    <subcellularLocation>
        <location evidence="5">Secreted</location>
    </subcellularLocation>
    <subcellularLocation>
        <location evidence="5">Bacterial flagellum</location>
    </subcellularLocation>
</comment>
<evidence type="ECO:0000313" key="9">
    <source>
        <dbReference type="Proteomes" id="UP000198979"/>
    </source>
</evidence>
<keyword evidence="8" id="KW-0282">Flagellum</keyword>
<keyword evidence="8" id="KW-0969">Cilium</keyword>
<dbReference type="NCBIfam" id="NF005833">
    <property type="entry name" value="PRK07737.1"/>
    <property type="match status" value="1"/>
</dbReference>
<dbReference type="InterPro" id="IPR003481">
    <property type="entry name" value="FliD_N"/>
</dbReference>
<dbReference type="GO" id="GO:0007155">
    <property type="term" value="P:cell adhesion"/>
    <property type="evidence" value="ECO:0007669"/>
    <property type="project" value="InterPro"/>
</dbReference>
<dbReference type="Pfam" id="PF02465">
    <property type="entry name" value="FliD_N"/>
    <property type="match status" value="1"/>
</dbReference>
<dbReference type="OrthoDB" id="9776025at2"/>
<comment type="subunit">
    <text evidence="2 5">Homopentamer.</text>
</comment>
<keyword evidence="8" id="KW-0966">Cell projection</keyword>
<evidence type="ECO:0000256" key="1">
    <source>
        <dbReference type="ARBA" id="ARBA00009764"/>
    </source>
</evidence>
<dbReference type="Proteomes" id="UP000198979">
    <property type="component" value="Unassembled WGS sequence"/>
</dbReference>
<keyword evidence="4 5" id="KW-0975">Bacterial flagellum</keyword>
<sequence>MSMMRIGGLASGMDIDQIVRDLMKVERAPIDKLKQKKQLLEWQRDAYRDMNRLLNDLDRMIFDVVMRQSTFLQKKVTSSNENIVTATSTPSASNQTVEISNITQLATAARWTSGAIEKTGGGAVDVNASLASQFGESNVPNSLEFQVTKPGSTTPETVSISIDPNTDTLNTLINKLNSNATLGVRAFYDDFTQKMVITKNQTGSGSSIEVTSGAELFTKLGFNLDIQVDSSDPSNKITKTFLQQDPGTGQNAKFTINGLTTERPSNTFTINGMTYTLKNTHTGTVTISSTTNTDAIFNSIKSFVDKYNETIDEINKKLKETRYRDYQPLTDEQREQLTEKQAEKWEEKARSGILRGDSILSNALSNMRQALYRKVEAASEGFQQLAQIGITTTANYLEGGKLIIDEAKLKQKIEENPEAVYRLFSNNGEGANKGIVLQLRDEIKKTIKSIEDKAGNTFKVANQYVIGKSIRDLDTRISAAEDRLKRVEDRYWKQFSAMEKAVQRANWQSMYLMNAFGGWV</sequence>
<feature type="domain" description="Flagellar hook-associated protein 2 N-terminal" evidence="6">
    <location>
        <begin position="11"/>
        <end position="109"/>
    </location>
</feature>
<dbReference type="RefSeq" id="WP_091702285.1">
    <property type="nucleotide sequence ID" value="NZ_FOJQ01000018.1"/>
</dbReference>
<dbReference type="InterPro" id="IPR040026">
    <property type="entry name" value="FliD"/>
</dbReference>
<keyword evidence="9" id="KW-1185">Reference proteome</keyword>
<evidence type="ECO:0000256" key="4">
    <source>
        <dbReference type="ARBA" id="ARBA00023143"/>
    </source>
</evidence>
<evidence type="ECO:0000256" key="2">
    <source>
        <dbReference type="ARBA" id="ARBA00011255"/>
    </source>
</evidence>
<name>A0A1I0T9J5_9BACL</name>
<comment type="similarity">
    <text evidence="1 5">Belongs to the FliD family.</text>
</comment>
<keyword evidence="3" id="KW-0175">Coiled coil</keyword>
<protein>
    <recommendedName>
        <fullName evidence="5">Flagellar hook-associated protein 2</fullName>
        <shortName evidence="5">HAP2</shortName>
    </recommendedName>
    <alternativeName>
        <fullName evidence="5">Flagellar cap protein</fullName>
    </alternativeName>
</protein>
<dbReference type="InterPro" id="IPR010809">
    <property type="entry name" value="FliD_C"/>
</dbReference>
<evidence type="ECO:0000259" key="6">
    <source>
        <dbReference type="Pfam" id="PF02465"/>
    </source>
</evidence>
<evidence type="ECO:0000256" key="5">
    <source>
        <dbReference type="RuleBase" id="RU362066"/>
    </source>
</evidence>
<comment type="function">
    <text evidence="5">Required for morphogenesis and for the elongation of the flagellar filament by facilitating polymerization of the flagellin monomers at the tip of growing filament. Forms a capping structure, which prevents flagellin subunits (transported through the central channel of the flagellum) from leaking out without polymerization at the distal end.</text>
</comment>
<dbReference type="GO" id="GO:0009421">
    <property type="term" value="C:bacterial-type flagellum filament cap"/>
    <property type="evidence" value="ECO:0007669"/>
    <property type="project" value="InterPro"/>
</dbReference>
<proteinExistence type="inferred from homology"/>
<evidence type="ECO:0000259" key="7">
    <source>
        <dbReference type="Pfam" id="PF07195"/>
    </source>
</evidence>
<dbReference type="EMBL" id="FOJQ01000018">
    <property type="protein sequence ID" value="SFA48411.1"/>
    <property type="molecule type" value="Genomic_DNA"/>
</dbReference>
<dbReference type="AlphaFoldDB" id="A0A1I0T9J5"/>
<gene>
    <name evidence="8" type="ORF">SAMN05216169_10188</name>
</gene>
<evidence type="ECO:0000313" key="8">
    <source>
        <dbReference type="EMBL" id="SFA48411.1"/>
    </source>
</evidence>
<dbReference type="GO" id="GO:0009424">
    <property type="term" value="C:bacterial-type flagellum hook"/>
    <property type="evidence" value="ECO:0007669"/>
    <property type="project" value="UniProtKB-UniRule"/>
</dbReference>
<evidence type="ECO:0000256" key="3">
    <source>
        <dbReference type="ARBA" id="ARBA00023054"/>
    </source>
</evidence>
<reference evidence="9" key="1">
    <citation type="submission" date="2016-10" db="EMBL/GenBank/DDBJ databases">
        <authorList>
            <person name="Varghese N."/>
            <person name="Submissions S."/>
        </authorList>
    </citation>
    <scope>NUCLEOTIDE SEQUENCE [LARGE SCALE GENOMIC DNA]</scope>
    <source>
        <strain evidence="9">K1</strain>
    </source>
</reference>
<dbReference type="STRING" id="150248.SAMN05216169_10188"/>
<keyword evidence="5" id="KW-0964">Secreted</keyword>
<dbReference type="PANTHER" id="PTHR30288">
    <property type="entry name" value="FLAGELLAR CAP/ASSEMBLY PROTEIN FLID"/>
    <property type="match status" value="1"/>
</dbReference>
<dbReference type="GO" id="GO:0071973">
    <property type="term" value="P:bacterial-type flagellum-dependent cell motility"/>
    <property type="evidence" value="ECO:0007669"/>
    <property type="project" value="TreeGrafter"/>
</dbReference>
<dbReference type="PANTHER" id="PTHR30288:SF0">
    <property type="entry name" value="FLAGELLAR HOOK-ASSOCIATED PROTEIN 2"/>
    <property type="match status" value="1"/>
</dbReference>